<dbReference type="NCBIfam" id="TIGR03292">
    <property type="entry name" value="PhnH_redo"/>
    <property type="match status" value="1"/>
</dbReference>
<proteinExistence type="predicted"/>
<organism evidence="1 2">
    <name type="scientific">Acidithiobacillus marinus</name>
    <dbReference type="NCBI Taxonomy" id="187490"/>
    <lineage>
        <taxon>Bacteria</taxon>
        <taxon>Pseudomonadati</taxon>
        <taxon>Pseudomonadota</taxon>
        <taxon>Acidithiobacillia</taxon>
        <taxon>Acidithiobacillales</taxon>
        <taxon>Acidithiobacillaceae</taxon>
        <taxon>Acidithiobacillus</taxon>
    </lineage>
</organism>
<evidence type="ECO:0000313" key="1">
    <source>
        <dbReference type="EMBL" id="PKY11156.1"/>
    </source>
</evidence>
<gene>
    <name evidence="1" type="ORF">B1757_06115</name>
</gene>
<dbReference type="GO" id="GO:0019634">
    <property type="term" value="P:organic phosphonate metabolic process"/>
    <property type="evidence" value="ECO:0007669"/>
    <property type="project" value="InterPro"/>
</dbReference>
<keyword evidence="1" id="KW-0456">Lyase</keyword>
<evidence type="ECO:0000313" key="2">
    <source>
        <dbReference type="Proteomes" id="UP000234329"/>
    </source>
</evidence>
<keyword evidence="2" id="KW-1185">Reference proteome</keyword>
<dbReference type="PIRSF" id="PIRSF020680">
    <property type="entry name" value="PhnH"/>
    <property type="match status" value="1"/>
</dbReference>
<reference evidence="1 2" key="1">
    <citation type="submission" date="2017-03" db="EMBL/GenBank/DDBJ databases">
        <title>Draft genime sequence of the acidophilic sulfur-oxidizing bacterium Acidithiobacillus sp. SH, isolated from seawater.</title>
        <authorList>
            <person name="Sharmin S."/>
            <person name="Tokuhisa M."/>
            <person name="Kanao T."/>
            <person name="Kamimura K."/>
        </authorList>
    </citation>
    <scope>NUCLEOTIDE SEQUENCE [LARGE SCALE GENOMIC DNA]</scope>
    <source>
        <strain evidence="1 2">SH</strain>
    </source>
</reference>
<comment type="caution">
    <text evidence="1">The sequence shown here is derived from an EMBL/GenBank/DDBJ whole genome shotgun (WGS) entry which is preliminary data.</text>
</comment>
<dbReference type="EMBL" id="MXAV01000024">
    <property type="protein sequence ID" value="PKY11156.1"/>
    <property type="molecule type" value="Genomic_DNA"/>
</dbReference>
<accession>A0A2I1DMP9</accession>
<dbReference type="InterPro" id="IPR038058">
    <property type="entry name" value="PhnH-like_sp"/>
</dbReference>
<name>A0A2I1DMP9_9PROT</name>
<dbReference type="GO" id="GO:0016829">
    <property type="term" value="F:lyase activity"/>
    <property type="evidence" value="ECO:0007669"/>
    <property type="project" value="UniProtKB-KW"/>
</dbReference>
<dbReference type="AlphaFoldDB" id="A0A2I1DMP9"/>
<dbReference type="Proteomes" id="UP000234329">
    <property type="component" value="Unassembled WGS sequence"/>
</dbReference>
<sequence length="185" mass="19914">MNPEQQQQIFRTLLSAMSAPGEIMSIPARPEPAPLSPACAGVCLTLLDASSAVALTGMAPTVAPWLNDHCRAPMVSLDEAQFVLGMGKHWNWESSQAPIGSEEEPEQGATLILELDNLNAGIPLQLTGPGISGTRNIAPRLGTGFLAFWQKQQSQYPRGVDLILCSQDQCLCLPRSVTICRFEEA</sequence>
<dbReference type="Pfam" id="PF05845">
    <property type="entry name" value="PhnH"/>
    <property type="match status" value="1"/>
</dbReference>
<dbReference type="FunCoup" id="A0A2I1DMP9">
    <property type="interactions" value="15"/>
</dbReference>
<dbReference type="RefSeq" id="WP_101537483.1">
    <property type="nucleotide sequence ID" value="NZ_MXAV01000024.1"/>
</dbReference>
<dbReference type="Gene3D" id="3.40.50.11310">
    <property type="entry name" value="Bacterial phosphonate metabolism protein PhnH"/>
    <property type="match status" value="1"/>
</dbReference>
<dbReference type="SUPFAM" id="SSF159709">
    <property type="entry name" value="PhnH-like"/>
    <property type="match status" value="1"/>
</dbReference>
<protein>
    <submittedName>
        <fullName evidence="1">Phosphonate C-P lyase system protein PhnH</fullName>
    </submittedName>
</protein>
<dbReference type="InParanoid" id="A0A2I1DMP9"/>
<dbReference type="InterPro" id="IPR008772">
    <property type="entry name" value="Phosphonate_metab_PhnH"/>
</dbReference>
<dbReference type="OrthoDB" id="9814509at2"/>